<comment type="subcellular location">
    <subcellularLocation>
        <location evidence="1">Cell membrane</location>
        <topology evidence="1">Multi-pass membrane protein</topology>
    </subcellularLocation>
</comment>
<accession>A0A2Z3HT54</accession>
<evidence type="ECO:0000256" key="4">
    <source>
        <dbReference type="ARBA" id="ARBA00022989"/>
    </source>
</evidence>
<keyword evidence="4 6" id="KW-1133">Transmembrane helix</keyword>
<evidence type="ECO:0000313" key="9">
    <source>
        <dbReference type="Proteomes" id="UP000247763"/>
    </source>
</evidence>
<evidence type="ECO:0000259" key="7">
    <source>
        <dbReference type="Pfam" id="PF01292"/>
    </source>
</evidence>
<dbReference type="Proteomes" id="UP000247763">
    <property type="component" value="Chromosome"/>
</dbReference>
<dbReference type="SUPFAM" id="SSF81342">
    <property type="entry name" value="Transmembrane di-heme cytochromes"/>
    <property type="match status" value="1"/>
</dbReference>
<dbReference type="InterPro" id="IPR016174">
    <property type="entry name" value="Di-haem_cyt_TM"/>
</dbReference>
<evidence type="ECO:0000256" key="2">
    <source>
        <dbReference type="ARBA" id="ARBA00022475"/>
    </source>
</evidence>
<dbReference type="InterPro" id="IPR051542">
    <property type="entry name" value="Hydrogenase_cytochrome"/>
</dbReference>
<proteinExistence type="predicted"/>
<organism evidence="8 9">
    <name type="scientific">Phenylobacterium parvum</name>
    <dbReference type="NCBI Taxonomy" id="2201350"/>
    <lineage>
        <taxon>Bacteria</taxon>
        <taxon>Pseudomonadati</taxon>
        <taxon>Pseudomonadota</taxon>
        <taxon>Alphaproteobacteria</taxon>
        <taxon>Caulobacterales</taxon>
        <taxon>Caulobacteraceae</taxon>
        <taxon>Phenylobacterium</taxon>
    </lineage>
</organism>
<dbReference type="AlphaFoldDB" id="A0A2Z3HT54"/>
<feature type="transmembrane region" description="Helical" evidence="6">
    <location>
        <begin position="187"/>
        <end position="211"/>
    </location>
</feature>
<dbReference type="GO" id="GO:0022904">
    <property type="term" value="P:respiratory electron transport chain"/>
    <property type="evidence" value="ECO:0007669"/>
    <property type="project" value="InterPro"/>
</dbReference>
<name>A0A2Z3HT54_9CAUL</name>
<reference evidence="9" key="1">
    <citation type="submission" date="2018-05" db="EMBL/GenBank/DDBJ databases">
        <title>Genome sequencing of Phenylobacterium sp. HYN0004.</title>
        <authorList>
            <person name="Yi H."/>
            <person name="Baek C."/>
        </authorList>
    </citation>
    <scope>NUCLEOTIDE SEQUENCE [LARGE SCALE GENOMIC DNA]</scope>
    <source>
        <strain evidence="9">HYN0004</strain>
    </source>
</reference>
<dbReference type="GO" id="GO:0009055">
    <property type="term" value="F:electron transfer activity"/>
    <property type="evidence" value="ECO:0007669"/>
    <property type="project" value="InterPro"/>
</dbReference>
<dbReference type="KEGG" id="phb:HYN04_01420"/>
<evidence type="ECO:0000256" key="3">
    <source>
        <dbReference type="ARBA" id="ARBA00022692"/>
    </source>
</evidence>
<evidence type="ECO:0000313" key="8">
    <source>
        <dbReference type="EMBL" id="AWM76541.1"/>
    </source>
</evidence>
<dbReference type="InterPro" id="IPR011577">
    <property type="entry name" value="Cyt_b561_bac/Ni-Hgenase"/>
</dbReference>
<keyword evidence="2" id="KW-1003">Cell membrane</keyword>
<feature type="transmembrane region" description="Helical" evidence="6">
    <location>
        <begin position="124"/>
        <end position="147"/>
    </location>
</feature>
<feature type="domain" description="Cytochrome b561 bacterial/Ni-hydrogenase" evidence="7">
    <location>
        <begin position="18"/>
        <end position="263"/>
    </location>
</feature>
<gene>
    <name evidence="8" type="ORF">HYN04_01420</name>
</gene>
<dbReference type="GO" id="GO:0005886">
    <property type="term" value="C:plasma membrane"/>
    <property type="evidence" value="ECO:0007669"/>
    <property type="project" value="UniProtKB-SubCell"/>
</dbReference>
<dbReference type="Pfam" id="PF01292">
    <property type="entry name" value="Ni_hydr_CYTB"/>
    <property type="match status" value="1"/>
</dbReference>
<feature type="transmembrane region" description="Helical" evidence="6">
    <location>
        <begin position="21"/>
        <end position="42"/>
    </location>
</feature>
<evidence type="ECO:0000256" key="6">
    <source>
        <dbReference type="SAM" id="Phobius"/>
    </source>
</evidence>
<keyword evidence="3 6" id="KW-0812">Transmembrane</keyword>
<dbReference type="PANTHER" id="PTHR30485:SF1">
    <property type="entry name" value="CYTOCHROME YDHU-RELATED"/>
    <property type="match status" value="1"/>
</dbReference>
<keyword evidence="9" id="KW-1185">Reference proteome</keyword>
<feature type="transmembrane region" description="Helical" evidence="6">
    <location>
        <begin position="231"/>
        <end position="252"/>
    </location>
</feature>
<evidence type="ECO:0000256" key="1">
    <source>
        <dbReference type="ARBA" id="ARBA00004651"/>
    </source>
</evidence>
<dbReference type="GO" id="GO:0020037">
    <property type="term" value="F:heme binding"/>
    <property type="evidence" value="ECO:0007669"/>
    <property type="project" value="TreeGrafter"/>
</dbReference>
<evidence type="ECO:0000256" key="5">
    <source>
        <dbReference type="ARBA" id="ARBA00023136"/>
    </source>
</evidence>
<dbReference type="EMBL" id="CP029479">
    <property type="protein sequence ID" value="AWM76541.1"/>
    <property type="molecule type" value="Genomic_DNA"/>
</dbReference>
<dbReference type="PANTHER" id="PTHR30485">
    <property type="entry name" value="NI/FE-HYDROGENASE 1 B-TYPE CYTOCHROME SUBUNIT"/>
    <property type="match status" value="1"/>
</dbReference>
<keyword evidence="5 6" id="KW-0472">Membrane</keyword>
<sequence length="271" mass="28989">MKPEAASSQTRKPPAPGGFTRLAHALIAAAVLVLLPSGLQIFNAHPALYTGETSRFGSAWMEIGSRERGEDIEGYLRLGGREFTTTGVLGWSGAPGEREKRAFPAWTTLPGYQSLATGRNWHLAAAWVLGLALAGYLAVGLAGGRLWRTLLPTPGMLAPRAILADLVAHLKLRPPAPEGGYNLLQRLAYLIVVAFVLPAMILSGLAMSPAVHAAAPWTGDIFGGRQSARSAHFLGTLILVLFFTAHMVMLLLSQPLQRLRTMTLGRRGDPS</sequence>
<dbReference type="OrthoDB" id="9781740at2"/>
<protein>
    <recommendedName>
        <fullName evidence="7">Cytochrome b561 bacterial/Ni-hydrogenase domain-containing protein</fullName>
    </recommendedName>
</protein>
<dbReference type="Gene3D" id="1.20.950.20">
    <property type="entry name" value="Transmembrane di-heme cytochromes, Chain C"/>
    <property type="match status" value="1"/>
</dbReference>